<keyword evidence="2" id="KW-0677">Repeat</keyword>
<gene>
    <name evidence="4" type="ORF">LR48_Vigan03g193600</name>
</gene>
<dbReference type="InterPro" id="IPR036770">
    <property type="entry name" value="Ankyrin_rpt-contain_sf"/>
</dbReference>
<dbReference type="InterPro" id="IPR002110">
    <property type="entry name" value="Ankyrin_rpt"/>
</dbReference>
<proteinExistence type="predicted"/>
<dbReference type="GO" id="GO:0085020">
    <property type="term" value="P:protein K6-linked ubiquitination"/>
    <property type="evidence" value="ECO:0007669"/>
    <property type="project" value="TreeGrafter"/>
</dbReference>
<name>A0A0L9U7Y4_PHAAN</name>
<dbReference type="PANTHER" id="PTHR24171">
    <property type="entry name" value="ANKYRIN REPEAT DOMAIN-CONTAINING PROTEIN 39-RELATED"/>
    <property type="match status" value="1"/>
</dbReference>
<dbReference type="Proteomes" id="UP000053144">
    <property type="component" value="Chromosome 3"/>
</dbReference>
<evidence type="ECO:0000313" key="4">
    <source>
        <dbReference type="EMBL" id="KOM38554.1"/>
    </source>
</evidence>
<organism evidence="4 5">
    <name type="scientific">Phaseolus angularis</name>
    <name type="common">Azuki bean</name>
    <name type="synonym">Vigna angularis</name>
    <dbReference type="NCBI Taxonomy" id="3914"/>
    <lineage>
        <taxon>Eukaryota</taxon>
        <taxon>Viridiplantae</taxon>
        <taxon>Streptophyta</taxon>
        <taxon>Embryophyta</taxon>
        <taxon>Tracheophyta</taxon>
        <taxon>Spermatophyta</taxon>
        <taxon>Magnoliopsida</taxon>
        <taxon>eudicotyledons</taxon>
        <taxon>Gunneridae</taxon>
        <taxon>Pentapetalae</taxon>
        <taxon>rosids</taxon>
        <taxon>fabids</taxon>
        <taxon>Fabales</taxon>
        <taxon>Fabaceae</taxon>
        <taxon>Papilionoideae</taxon>
        <taxon>50 kb inversion clade</taxon>
        <taxon>NPAAA clade</taxon>
        <taxon>indigoferoid/millettioid clade</taxon>
        <taxon>Phaseoleae</taxon>
        <taxon>Vigna</taxon>
    </lineage>
</organism>
<dbReference type="AlphaFoldDB" id="A0A0L9U7Y4"/>
<evidence type="ECO:0000256" key="2">
    <source>
        <dbReference type="ARBA" id="ARBA00022737"/>
    </source>
</evidence>
<dbReference type="Pfam" id="PF00023">
    <property type="entry name" value="Ank"/>
    <property type="match status" value="1"/>
</dbReference>
<sequence>MFIFNPSKHTIAKPSSSLSISFLFSLQLHKHKGSPVGVLHPQLNNGGAIFFSDLTNRNEGVAVRKKAEGGVDRDVDAMNAEDAECRTALLFVAALGLELCVKLLVKVGANLDHRDRNGDLAMLHMAARYVRPGVAKVLLDLCADREVVDEHGRTTLDLTQEILKAKPKGNPFQFRRKIGLEGVVRVLEGAVFEYAEVEEILEQREKEENLESRRWRRFLNGEGRERIWSREGGGDS</sequence>
<evidence type="ECO:0000313" key="5">
    <source>
        <dbReference type="Proteomes" id="UP000053144"/>
    </source>
</evidence>
<dbReference type="GO" id="GO:0004842">
    <property type="term" value="F:ubiquitin-protein transferase activity"/>
    <property type="evidence" value="ECO:0007669"/>
    <property type="project" value="TreeGrafter"/>
</dbReference>
<dbReference type="GO" id="GO:0005886">
    <property type="term" value="C:plasma membrane"/>
    <property type="evidence" value="ECO:0007669"/>
    <property type="project" value="UniProtKB-SubCell"/>
</dbReference>
<reference evidence="5" key="1">
    <citation type="journal article" date="2015" name="Proc. Natl. Acad. Sci. U.S.A.">
        <title>Genome sequencing of adzuki bean (Vigna angularis) provides insight into high starch and low fat accumulation and domestication.</title>
        <authorList>
            <person name="Yang K."/>
            <person name="Tian Z."/>
            <person name="Chen C."/>
            <person name="Luo L."/>
            <person name="Zhao B."/>
            <person name="Wang Z."/>
            <person name="Yu L."/>
            <person name="Li Y."/>
            <person name="Sun Y."/>
            <person name="Li W."/>
            <person name="Chen Y."/>
            <person name="Li Y."/>
            <person name="Zhang Y."/>
            <person name="Ai D."/>
            <person name="Zhao J."/>
            <person name="Shang C."/>
            <person name="Ma Y."/>
            <person name="Wu B."/>
            <person name="Wang M."/>
            <person name="Gao L."/>
            <person name="Sun D."/>
            <person name="Zhang P."/>
            <person name="Guo F."/>
            <person name="Wang W."/>
            <person name="Li Y."/>
            <person name="Wang J."/>
            <person name="Varshney R.K."/>
            <person name="Wang J."/>
            <person name="Ling H.Q."/>
            <person name="Wan P."/>
        </authorList>
    </citation>
    <scope>NUCLEOTIDE SEQUENCE</scope>
    <source>
        <strain evidence="5">cv. Jingnong 6</strain>
    </source>
</reference>
<dbReference type="EMBL" id="CM003373">
    <property type="protein sequence ID" value="KOM38554.1"/>
    <property type="molecule type" value="Genomic_DNA"/>
</dbReference>
<accession>A0A0L9U7Y4</accession>
<keyword evidence="3" id="KW-0040">ANK repeat</keyword>
<dbReference type="Gene3D" id="1.25.40.20">
    <property type="entry name" value="Ankyrin repeat-containing domain"/>
    <property type="match status" value="1"/>
</dbReference>
<dbReference type="Gramene" id="KOM38554">
    <property type="protein sequence ID" value="KOM38554"/>
    <property type="gene ID" value="LR48_Vigan03g193600"/>
</dbReference>
<dbReference type="SUPFAM" id="SSF48403">
    <property type="entry name" value="Ankyrin repeat"/>
    <property type="match status" value="1"/>
</dbReference>
<comment type="subcellular location">
    <subcellularLocation>
        <location evidence="1">Cell membrane</location>
        <topology evidence="1">Peripheral membrane protein</topology>
        <orientation evidence="1">Cytoplasmic side</orientation>
    </subcellularLocation>
</comment>
<dbReference type="PANTHER" id="PTHR24171:SF8">
    <property type="entry name" value="BRCA1-ASSOCIATED RING DOMAIN PROTEIN 1"/>
    <property type="match status" value="1"/>
</dbReference>
<dbReference type="STRING" id="3914.A0A0L9U7Y4"/>
<evidence type="ECO:0000256" key="3">
    <source>
        <dbReference type="ARBA" id="ARBA00023043"/>
    </source>
</evidence>
<protein>
    <submittedName>
        <fullName evidence="4">Uncharacterized protein</fullName>
    </submittedName>
</protein>
<evidence type="ECO:0000256" key="1">
    <source>
        <dbReference type="ARBA" id="ARBA00004413"/>
    </source>
</evidence>